<dbReference type="SUPFAM" id="SSF53474">
    <property type="entry name" value="alpha/beta-Hydrolases"/>
    <property type="match status" value="1"/>
</dbReference>
<dbReference type="AlphaFoldDB" id="A0A9N9RRJ5"/>
<dbReference type="GO" id="GO:0032526">
    <property type="term" value="P:response to retinoic acid"/>
    <property type="evidence" value="ECO:0007669"/>
    <property type="project" value="TreeGrafter"/>
</dbReference>
<organism evidence="4 5">
    <name type="scientific">Chironomus riparius</name>
    <dbReference type="NCBI Taxonomy" id="315576"/>
    <lineage>
        <taxon>Eukaryota</taxon>
        <taxon>Metazoa</taxon>
        <taxon>Ecdysozoa</taxon>
        <taxon>Arthropoda</taxon>
        <taxon>Hexapoda</taxon>
        <taxon>Insecta</taxon>
        <taxon>Pterygota</taxon>
        <taxon>Neoptera</taxon>
        <taxon>Endopterygota</taxon>
        <taxon>Diptera</taxon>
        <taxon>Nematocera</taxon>
        <taxon>Chironomoidea</taxon>
        <taxon>Chironomidae</taxon>
        <taxon>Chironominae</taxon>
        <taxon>Chironomus</taxon>
    </lineage>
</organism>
<dbReference type="Proteomes" id="UP001153620">
    <property type="component" value="Chromosome 2"/>
</dbReference>
<dbReference type="PANTHER" id="PTHR48070">
    <property type="entry name" value="ESTERASE OVCA2"/>
    <property type="match status" value="1"/>
</dbReference>
<evidence type="ECO:0000313" key="5">
    <source>
        <dbReference type="Proteomes" id="UP001153620"/>
    </source>
</evidence>
<proteinExistence type="inferred from homology"/>
<sequence>MASSKKFNILCLHGYRQNGDTFKNKIGSFRKILKPYAEFSFIDAPHLAKKILSEDEIGEEFRSWWFNQEDGNFTTEMGPIDTGFDDSLKLVEETWKNGNYDGILAFSQGASFLSAVCGMRMQNLTLINPKFVILACGFHSVSSSHTKFYKAKIDIPSMHIGGATDKVIPHVMHLELEEAFLNPFVYHHEGGHLIPASSKDRNAYRNFFDDLEIKKN</sequence>
<dbReference type="GO" id="GO:0005634">
    <property type="term" value="C:nucleus"/>
    <property type="evidence" value="ECO:0007669"/>
    <property type="project" value="TreeGrafter"/>
</dbReference>
<keyword evidence="5" id="KW-1185">Reference proteome</keyword>
<keyword evidence="2" id="KW-0378">Hydrolase</keyword>
<reference evidence="4" key="2">
    <citation type="submission" date="2022-10" db="EMBL/GenBank/DDBJ databases">
        <authorList>
            <consortium name="ENA_rothamsted_submissions"/>
            <consortium name="culmorum"/>
            <person name="King R."/>
        </authorList>
    </citation>
    <scope>NUCLEOTIDE SEQUENCE</scope>
</reference>
<dbReference type="Gene3D" id="3.40.50.1820">
    <property type="entry name" value="alpha/beta hydrolase"/>
    <property type="match status" value="1"/>
</dbReference>
<dbReference type="GO" id="GO:0005737">
    <property type="term" value="C:cytoplasm"/>
    <property type="evidence" value="ECO:0007669"/>
    <property type="project" value="TreeGrafter"/>
</dbReference>
<dbReference type="InterPro" id="IPR029058">
    <property type="entry name" value="AB_hydrolase_fold"/>
</dbReference>
<dbReference type="FunFam" id="3.40.50.1820:FF:000073">
    <property type="entry name" value="esterase OVCA2 isoform X6"/>
    <property type="match status" value="1"/>
</dbReference>
<evidence type="ECO:0000256" key="1">
    <source>
        <dbReference type="ARBA" id="ARBA00005863"/>
    </source>
</evidence>
<reference evidence="4" key="1">
    <citation type="submission" date="2022-01" db="EMBL/GenBank/DDBJ databases">
        <authorList>
            <person name="King R."/>
        </authorList>
    </citation>
    <scope>NUCLEOTIDE SEQUENCE</scope>
</reference>
<dbReference type="OrthoDB" id="414698at2759"/>
<dbReference type="EMBL" id="OU895878">
    <property type="protein sequence ID" value="CAG9801677.1"/>
    <property type="molecule type" value="Genomic_DNA"/>
</dbReference>
<gene>
    <name evidence="4" type="ORF">CHIRRI_LOCUS4599</name>
</gene>
<evidence type="ECO:0000256" key="2">
    <source>
        <dbReference type="ARBA" id="ARBA00022801"/>
    </source>
</evidence>
<name>A0A9N9RRJ5_9DIPT</name>
<dbReference type="PANTHER" id="PTHR48070:SF6">
    <property type="entry name" value="ESTERASE OVCA2"/>
    <property type="match status" value="1"/>
</dbReference>
<protein>
    <recommendedName>
        <fullName evidence="3">Serine hydrolase domain-containing protein</fullName>
    </recommendedName>
</protein>
<dbReference type="InterPro" id="IPR005645">
    <property type="entry name" value="FSH-like_dom"/>
</dbReference>
<feature type="domain" description="Serine hydrolase" evidence="3">
    <location>
        <begin position="4"/>
        <end position="203"/>
    </location>
</feature>
<accession>A0A9N9RRJ5</accession>
<dbReference type="InterPro" id="IPR050593">
    <property type="entry name" value="LovG"/>
</dbReference>
<evidence type="ECO:0000313" key="4">
    <source>
        <dbReference type="EMBL" id="CAG9801677.1"/>
    </source>
</evidence>
<dbReference type="Pfam" id="PF03959">
    <property type="entry name" value="FSH1"/>
    <property type="match status" value="1"/>
</dbReference>
<evidence type="ECO:0000259" key="3">
    <source>
        <dbReference type="Pfam" id="PF03959"/>
    </source>
</evidence>
<comment type="similarity">
    <text evidence="1">Belongs to the LovG family.</text>
</comment>
<dbReference type="GO" id="GO:0016787">
    <property type="term" value="F:hydrolase activity"/>
    <property type="evidence" value="ECO:0007669"/>
    <property type="project" value="UniProtKB-KW"/>
</dbReference>